<gene>
    <name evidence="2" type="ORF">g.58415</name>
</gene>
<accession>A0A1B6JDB8</accession>
<protein>
    <submittedName>
        <fullName evidence="2">Uncharacterized protein</fullName>
    </submittedName>
</protein>
<name>A0A1B6JDB8_9HEMI</name>
<feature type="compositionally biased region" description="Acidic residues" evidence="1">
    <location>
        <begin position="1"/>
        <end position="10"/>
    </location>
</feature>
<feature type="compositionally biased region" description="Polar residues" evidence="1">
    <location>
        <begin position="29"/>
        <end position="38"/>
    </location>
</feature>
<dbReference type="EMBL" id="GECU01010415">
    <property type="protein sequence ID" value="JAS97291.1"/>
    <property type="molecule type" value="Transcribed_RNA"/>
</dbReference>
<evidence type="ECO:0000256" key="1">
    <source>
        <dbReference type="SAM" id="MobiDB-lite"/>
    </source>
</evidence>
<organism evidence="2">
    <name type="scientific">Homalodisca liturata</name>
    <dbReference type="NCBI Taxonomy" id="320908"/>
    <lineage>
        <taxon>Eukaryota</taxon>
        <taxon>Metazoa</taxon>
        <taxon>Ecdysozoa</taxon>
        <taxon>Arthropoda</taxon>
        <taxon>Hexapoda</taxon>
        <taxon>Insecta</taxon>
        <taxon>Pterygota</taxon>
        <taxon>Neoptera</taxon>
        <taxon>Paraneoptera</taxon>
        <taxon>Hemiptera</taxon>
        <taxon>Auchenorrhyncha</taxon>
        <taxon>Membracoidea</taxon>
        <taxon>Cicadellidae</taxon>
        <taxon>Cicadellinae</taxon>
        <taxon>Proconiini</taxon>
        <taxon>Homalodisca</taxon>
    </lineage>
</organism>
<feature type="non-terminal residue" evidence="2">
    <location>
        <position position="111"/>
    </location>
</feature>
<sequence length="111" mass="12462">LGQSSSEEDQVNIAASSKETELDTDLAVHSTSNTTQPKTAARPKIVSRFTHTATIRPSKKERKFNSNWLNDPQFKNWLQKKVKERTGQDMSYCSVCDAVMGAHKTEIVRHG</sequence>
<feature type="region of interest" description="Disordered" evidence="1">
    <location>
        <begin position="1"/>
        <end position="41"/>
    </location>
</feature>
<dbReference type="AlphaFoldDB" id="A0A1B6JDB8"/>
<feature type="non-terminal residue" evidence="2">
    <location>
        <position position="1"/>
    </location>
</feature>
<evidence type="ECO:0000313" key="2">
    <source>
        <dbReference type="EMBL" id="JAS97291.1"/>
    </source>
</evidence>
<proteinExistence type="predicted"/>
<reference evidence="2" key="1">
    <citation type="submission" date="2015-11" db="EMBL/GenBank/DDBJ databases">
        <title>De novo transcriptome assembly of four potential Pierce s Disease insect vectors from Arizona vineyards.</title>
        <authorList>
            <person name="Tassone E.E."/>
        </authorList>
    </citation>
    <scope>NUCLEOTIDE SEQUENCE</scope>
</reference>